<dbReference type="RefSeq" id="WP_200352323.1">
    <property type="nucleotide sequence ID" value="NZ_BAABHZ010000001.1"/>
</dbReference>
<dbReference type="AlphaFoldDB" id="A0A934R8G1"/>
<reference evidence="2" key="1">
    <citation type="submission" date="2021-01" db="EMBL/GenBank/DDBJ databases">
        <title>Modified the classification status of verrucomicrobia.</title>
        <authorList>
            <person name="Feng X."/>
        </authorList>
    </citation>
    <scope>NUCLEOTIDE SEQUENCE</scope>
    <source>
        <strain evidence="2">JCM 18052</strain>
    </source>
</reference>
<sequence length="453" mass="49821">MSAILPDVLLFQLFLILFRSLMNLHNLSASRCLRLPLWHGILSIFSLASVAFADPQPVPMTIDGLVSITLARNPEIQFYRAEIDVAKSSQKTAGRLGNPELDLSLGRKSVSGGDARSEGLAYSVALMQPVEWPGRLGLRKAIANRDTALAELGLDRFRAFLAARVKFLAYALATQQENASAAAEVSDRFTAVKEVIVQREPGGVAPMLEAKIIEASEVSIQRRAGEAAVEMQKALLELNQLMGRRADSPLQVKRTEFPAPKQQELVSLLNQAARNNFDLRVRRAELEQQGLKVALSKNEQYPTFTVGPNFSQEKAGDRETVVGLSLSMPLPVWDNGKAAVSSSEARKMQAEASLQTTFREVERELTEAWMLLGAQQKRLDGWKPGALQSFAEAATLADRHYRLGAVPLTTYLEMQEKYLEATEAINTTRLEVLRASIDLEQLVGAPALVAKSK</sequence>
<dbReference type="GO" id="GO:0015562">
    <property type="term" value="F:efflux transmembrane transporter activity"/>
    <property type="evidence" value="ECO:0007669"/>
    <property type="project" value="InterPro"/>
</dbReference>
<keyword evidence="3" id="KW-1185">Reference proteome</keyword>
<name>A0A934R8G1_9BACT</name>
<dbReference type="Pfam" id="PF02321">
    <property type="entry name" value="OEP"/>
    <property type="match status" value="1"/>
</dbReference>
<dbReference type="SUPFAM" id="SSF56954">
    <property type="entry name" value="Outer membrane efflux proteins (OEP)"/>
    <property type="match status" value="1"/>
</dbReference>
<comment type="similarity">
    <text evidence="1">Belongs to the outer membrane factor (OMF) (TC 1.B.17) family.</text>
</comment>
<dbReference type="Gene3D" id="1.20.1600.10">
    <property type="entry name" value="Outer membrane efflux proteins (OEP)"/>
    <property type="match status" value="1"/>
</dbReference>
<evidence type="ECO:0000313" key="3">
    <source>
        <dbReference type="Proteomes" id="UP000600139"/>
    </source>
</evidence>
<comment type="caution">
    <text evidence="2">The sequence shown here is derived from an EMBL/GenBank/DDBJ whole genome shotgun (WGS) entry which is preliminary data.</text>
</comment>
<dbReference type="PANTHER" id="PTHR30203:SF24">
    <property type="entry name" value="BLR4935 PROTEIN"/>
    <property type="match status" value="1"/>
</dbReference>
<organism evidence="2 3">
    <name type="scientific">Luteolibacter yonseiensis</name>
    <dbReference type="NCBI Taxonomy" id="1144680"/>
    <lineage>
        <taxon>Bacteria</taxon>
        <taxon>Pseudomonadati</taxon>
        <taxon>Verrucomicrobiota</taxon>
        <taxon>Verrucomicrobiia</taxon>
        <taxon>Verrucomicrobiales</taxon>
        <taxon>Verrucomicrobiaceae</taxon>
        <taxon>Luteolibacter</taxon>
    </lineage>
</organism>
<evidence type="ECO:0000256" key="1">
    <source>
        <dbReference type="ARBA" id="ARBA00007613"/>
    </source>
</evidence>
<protein>
    <submittedName>
        <fullName evidence="2">TolC family protein</fullName>
    </submittedName>
</protein>
<proteinExistence type="inferred from homology"/>
<dbReference type="EMBL" id="JAENIK010000012">
    <property type="protein sequence ID" value="MBK1817380.1"/>
    <property type="molecule type" value="Genomic_DNA"/>
</dbReference>
<dbReference type="InterPro" id="IPR010131">
    <property type="entry name" value="MdtP/NodT-like"/>
</dbReference>
<gene>
    <name evidence="2" type="ORF">JIN84_17300</name>
</gene>
<accession>A0A934R8G1</accession>
<evidence type="ECO:0000313" key="2">
    <source>
        <dbReference type="EMBL" id="MBK1817380.1"/>
    </source>
</evidence>
<dbReference type="Proteomes" id="UP000600139">
    <property type="component" value="Unassembled WGS sequence"/>
</dbReference>
<dbReference type="InterPro" id="IPR003423">
    <property type="entry name" value="OMP_efflux"/>
</dbReference>
<dbReference type="PANTHER" id="PTHR30203">
    <property type="entry name" value="OUTER MEMBRANE CATION EFFLUX PROTEIN"/>
    <property type="match status" value="1"/>
</dbReference>